<accession>A0ABD5RSY9</accession>
<evidence type="ECO:0000256" key="3">
    <source>
        <dbReference type="ARBA" id="ARBA00022840"/>
    </source>
</evidence>
<dbReference type="InterPro" id="IPR027417">
    <property type="entry name" value="P-loop_NTPase"/>
</dbReference>
<dbReference type="Gene3D" id="3.40.50.300">
    <property type="entry name" value="P-loop containing nucleotide triphosphate hydrolases"/>
    <property type="match status" value="1"/>
</dbReference>
<name>A0ABD5RSY9_9EURY</name>
<dbReference type="InterPro" id="IPR003593">
    <property type="entry name" value="AAA+_ATPase"/>
</dbReference>
<dbReference type="InterPro" id="IPR017871">
    <property type="entry name" value="ABC_transporter-like_CS"/>
</dbReference>
<dbReference type="AlphaFoldDB" id="A0ABD5RSY9"/>
<sequence length="238" mass="26398">MHTRHMGIIDVVDLSRSFGGQQAVDDLTMSVDSESITGMIGPNGSGKTTTFNLITGLLQPDSGRVEFRGTDITGWKPYRIANEGLGRTFQQARVFDEMTLEENLRTVETPDDDVDEAVDRWLSFVELDDHRHHYAGNLSGGQQVLLGIARTLMLDPDLILLDEPFAGVNPGLVDDIAALLERLRTEEGKTVLVVDHEIDEISSLCDELVVLVDGHQLLKDEPSVVREDDRVRESYLGL</sequence>
<dbReference type="EMBL" id="JBHSQH010000002">
    <property type="protein sequence ID" value="MFC5973531.1"/>
    <property type="molecule type" value="Genomic_DNA"/>
</dbReference>
<dbReference type="SUPFAM" id="SSF52540">
    <property type="entry name" value="P-loop containing nucleoside triphosphate hydrolases"/>
    <property type="match status" value="1"/>
</dbReference>
<dbReference type="Proteomes" id="UP001596099">
    <property type="component" value="Unassembled WGS sequence"/>
</dbReference>
<dbReference type="PROSITE" id="PS50893">
    <property type="entry name" value="ABC_TRANSPORTER_2"/>
    <property type="match status" value="1"/>
</dbReference>
<organism evidence="5 6">
    <name type="scientific">Halomarina salina</name>
    <dbReference type="NCBI Taxonomy" id="1872699"/>
    <lineage>
        <taxon>Archaea</taxon>
        <taxon>Methanobacteriati</taxon>
        <taxon>Methanobacteriota</taxon>
        <taxon>Stenosarchaea group</taxon>
        <taxon>Halobacteria</taxon>
        <taxon>Halobacteriales</taxon>
        <taxon>Natronomonadaceae</taxon>
        <taxon>Halomarina</taxon>
    </lineage>
</organism>
<reference evidence="5 6" key="1">
    <citation type="journal article" date="2019" name="Int. J. Syst. Evol. Microbiol.">
        <title>The Global Catalogue of Microorganisms (GCM) 10K type strain sequencing project: providing services to taxonomists for standard genome sequencing and annotation.</title>
        <authorList>
            <consortium name="The Broad Institute Genomics Platform"/>
            <consortium name="The Broad Institute Genome Sequencing Center for Infectious Disease"/>
            <person name="Wu L."/>
            <person name="Ma J."/>
        </authorList>
    </citation>
    <scope>NUCLEOTIDE SEQUENCE [LARGE SCALE GENOMIC DNA]</scope>
    <source>
        <strain evidence="5 6">CGMCC 1.12543</strain>
    </source>
</reference>
<evidence type="ECO:0000256" key="1">
    <source>
        <dbReference type="ARBA" id="ARBA00022448"/>
    </source>
</evidence>
<keyword evidence="2" id="KW-0547">Nucleotide-binding</keyword>
<gene>
    <name evidence="5" type="ORF">ACFPYI_19550</name>
</gene>
<dbReference type="RefSeq" id="WP_247420486.1">
    <property type="nucleotide sequence ID" value="NZ_JALLGW010000003.1"/>
</dbReference>
<evidence type="ECO:0000256" key="2">
    <source>
        <dbReference type="ARBA" id="ARBA00022741"/>
    </source>
</evidence>
<dbReference type="Pfam" id="PF00005">
    <property type="entry name" value="ABC_tran"/>
    <property type="match status" value="1"/>
</dbReference>
<dbReference type="PANTHER" id="PTHR45772">
    <property type="entry name" value="CONSERVED COMPONENT OF ABC TRANSPORTER FOR NATURAL AMINO ACIDS-RELATED"/>
    <property type="match status" value="1"/>
</dbReference>
<keyword evidence="3 5" id="KW-0067">ATP-binding</keyword>
<keyword evidence="1" id="KW-0813">Transport</keyword>
<dbReference type="InterPro" id="IPR051120">
    <property type="entry name" value="ABC_AA/LPS_Transport"/>
</dbReference>
<dbReference type="InterPro" id="IPR003439">
    <property type="entry name" value="ABC_transporter-like_ATP-bd"/>
</dbReference>
<dbReference type="PROSITE" id="PS00211">
    <property type="entry name" value="ABC_TRANSPORTER_1"/>
    <property type="match status" value="1"/>
</dbReference>
<feature type="domain" description="ABC transporter" evidence="4">
    <location>
        <begin position="9"/>
        <end position="238"/>
    </location>
</feature>
<proteinExistence type="predicted"/>
<evidence type="ECO:0000313" key="5">
    <source>
        <dbReference type="EMBL" id="MFC5973531.1"/>
    </source>
</evidence>
<dbReference type="SMART" id="SM00382">
    <property type="entry name" value="AAA"/>
    <property type="match status" value="1"/>
</dbReference>
<protein>
    <submittedName>
        <fullName evidence="5">ABC transporter ATP-binding protein</fullName>
    </submittedName>
</protein>
<keyword evidence="6" id="KW-1185">Reference proteome</keyword>
<comment type="caution">
    <text evidence="5">The sequence shown here is derived from an EMBL/GenBank/DDBJ whole genome shotgun (WGS) entry which is preliminary data.</text>
</comment>
<evidence type="ECO:0000259" key="4">
    <source>
        <dbReference type="PROSITE" id="PS50893"/>
    </source>
</evidence>
<dbReference type="GO" id="GO:0005524">
    <property type="term" value="F:ATP binding"/>
    <property type="evidence" value="ECO:0007669"/>
    <property type="project" value="UniProtKB-KW"/>
</dbReference>
<dbReference type="PANTHER" id="PTHR45772:SF9">
    <property type="entry name" value="CONSERVED COMPONENT OF ABC TRANSPORTER FOR NATURAL AMINO ACIDS"/>
    <property type="match status" value="1"/>
</dbReference>
<dbReference type="CDD" id="cd03219">
    <property type="entry name" value="ABC_Mj1267_LivG_branched"/>
    <property type="match status" value="1"/>
</dbReference>
<evidence type="ECO:0000313" key="6">
    <source>
        <dbReference type="Proteomes" id="UP001596099"/>
    </source>
</evidence>